<dbReference type="GeneID" id="37877148"/>
<protein>
    <submittedName>
        <fullName evidence="6">Bacterio-opsin activator HTH domain-containing protein</fullName>
    </submittedName>
</protein>
<dbReference type="InterPro" id="IPR056433">
    <property type="entry name" value="DmsR-like_N"/>
</dbReference>
<keyword evidence="7" id="KW-1185">Reference proteome</keyword>
<name>A0A343TH78_9EURY</name>
<dbReference type="EMBL" id="CP025066">
    <property type="protein sequence ID" value="AUX08450.1"/>
    <property type="molecule type" value="Genomic_DNA"/>
</dbReference>
<reference evidence="7" key="1">
    <citation type="submission" date="2017-11" db="EMBL/GenBank/DDBJ databases">
        <title>Phenotypic and genomic properties of facultatively anaerobic sulfur-reducing natronoarchaea from hypersaline soda lakes.</title>
        <authorList>
            <person name="Sorokin D.Y."/>
            <person name="Kublanov I.V."/>
            <person name="Roman P."/>
            <person name="Sinninghe Damste J.S."/>
            <person name="Golyshin P.N."/>
            <person name="Rojo D."/>
            <person name="Ciordia S."/>
            <person name="Mena M.D.C."/>
            <person name="Ferrer M."/>
            <person name="Messina E."/>
            <person name="Smedile F."/>
            <person name="La Spada G."/>
            <person name="La Cono V."/>
            <person name="Yakimov M.M."/>
        </authorList>
    </citation>
    <scope>NUCLEOTIDE SEQUENCE [LARGE SCALE GENOMIC DNA]</scope>
    <source>
        <strain evidence="7">AArc-Sl</strain>
    </source>
</reference>
<keyword evidence="1" id="KW-0805">Transcription regulation</keyword>
<gene>
    <name evidence="6" type="ORF">AArcSl_0805</name>
</gene>
<organism evidence="6 7">
    <name type="scientific">Halalkaliarchaeum desulfuricum</name>
    <dbReference type="NCBI Taxonomy" id="2055893"/>
    <lineage>
        <taxon>Archaea</taxon>
        <taxon>Methanobacteriati</taxon>
        <taxon>Methanobacteriota</taxon>
        <taxon>Stenosarchaea group</taxon>
        <taxon>Halobacteria</taxon>
        <taxon>Halobacteriales</taxon>
        <taxon>Haloferacaceae</taxon>
        <taxon>Halalkaliarchaeum</taxon>
    </lineage>
</organism>
<dbReference type="Proteomes" id="UP000263012">
    <property type="component" value="Chromosome"/>
</dbReference>
<dbReference type="Pfam" id="PF04967">
    <property type="entry name" value="HTH_10"/>
    <property type="match status" value="1"/>
</dbReference>
<dbReference type="PANTHER" id="PTHR34236:SF1">
    <property type="entry name" value="DIMETHYL SULFOXIDE REDUCTASE TRANSCRIPTIONAL ACTIVATOR"/>
    <property type="match status" value="1"/>
</dbReference>
<proteinExistence type="predicted"/>
<dbReference type="Pfam" id="PF24277">
    <property type="entry name" value="DmsR_N"/>
    <property type="match status" value="1"/>
</dbReference>
<feature type="domain" description="HTH bat-type" evidence="4">
    <location>
        <begin position="162"/>
        <end position="213"/>
    </location>
</feature>
<dbReference type="OrthoDB" id="51502at2157"/>
<evidence type="ECO:0000259" key="4">
    <source>
        <dbReference type="Pfam" id="PF04967"/>
    </source>
</evidence>
<keyword evidence="2" id="KW-0804">Transcription</keyword>
<evidence type="ECO:0000313" key="6">
    <source>
        <dbReference type="EMBL" id="AUX08450.1"/>
    </source>
</evidence>
<dbReference type="PANTHER" id="PTHR34236">
    <property type="entry name" value="DIMETHYL SULFOXIDE REDUCTASE TRANSCRIPTIONAL ACTIVATOR"/>
    <property type="match status" value="1"/>
</dbReference>
<evidence type="ECO:0000256" key="1">
    <source>
        <dbReference type="ARBA" id="ARBA00023015"/>
    </source>
</evidence>
<feature type="domain" description="DmsR-like N-terminal" evidence="5">
    <location>
        <begin position="75"/>
        <end position="144"/>
    </location>
</feature>
<evidence type="ECO:0000259" key="5">
    <source>
        <dbReference type="Pfam" id="PF24277"/>
    </source>
</evidence>
<dbReference type="RefSeq" id="WP_119815385.1">
    <property type="nucleotide sequence ID" value="NZ_CP025066.1"/>
</dbReference>
<accession>A0A343TH78</accession>
<sequence length="224" mass="25285">MSGVPSLTREESSPEVGEELTKMEDRRLRVELEIERGGPCTMDTVDGNIVDVDVRFDEGDCQCDIGVQKRTEDGEQTTTKYFSKDICDHCPGIVFTDHGCIPRYLRIGDGSFVMETYVPDTETVSSIVSDVRERCKRVTVRSITSTERLEYPQTCTIDVSSLTRKQREAIHRAKQAGYYDPDTKVPLEELATEIGISKSALSQRLQRAEANVIRQLSCECDCWE</sequence>
<evidence type="ECO:0000256" key="3">
    <source>
        <dbReference type="SAM" id="MobiDB-lite"/>
    </source>
</evidence>
<evidence type="ECO:0000313" key="7">
    <source>
        <dbReference type="Proteomes" id="UP000263012"/>
    </source>
</evidence>
<dbReference type="AlphaFoldDB" id="A0A343TH78"/>
<evidence type="ECO:0000256" key="2">
    <source>
        <dbReference type="ARBA" id="ARBA00023163"/>
    </source>
</evidence>
<dbReference type="KEGG" id="hdf:AArcSl_0805"/>
<feature type="region of interest" description="Disordered" evidence="3">
    <location>
        <begin position="1"/>
        <end position="22"/>
    </location>
</feature>
<dbReference type="InterPro" id="IPR007050">
    <property type="entry name" value="HTH_bacterioopsin"/>
</dbReference>